<dbReference type="AlphaFoldDB" id="A0A224YAV6"/>
<evidence type="ECO:0008006" key="3">
    <source>
        <dbReference type="Google" id="ProtNLM"/>
    </source>
</evidence>
<evidence type="ECO:0000256" key="1">
    <source>
        <dbReference type="SAM" id="SignalP"/>
    </source>
</evidence>
<evidence type="ECO:0000313" key="2">
    <source>
        <dbReference type="EMBL" id="MAA14818.1"/>
    </source>
</evidence>
<keyword evidence="1" id="KW-0732">Signal</keyword>
<sequence>MLFLGSLWSCWFAETSVKVNRVGCQEVKAGKRYGCNIGQVNLIRCFGCHRGNMSAGSCKRGIAEQTGFQEDLLGVFFLPVEASRSAGDLAEIFMVTLGCRAREYYPVTAVNKRPRPTGAHRDHPHQPAMQQPYCPSVMMMIVLAAPSLGRIL</sequence>
<protein>
    <recommendedName>
        <fullName evidence="3">Secreted protein</fullName>
    </recommendedName>
</protein>
<proteinExistence type="predicted"/>
<accession>A0A224YAV6</accession>
<reference evidence="2" key="1">
    <citation type="journal article" date="2017" name="Parasit. Vectors">
        <title>Sialotranscriptomics of Rhipicephalus zambeziensis reveals intricate expression profiles of secretory proteins and suggests tight temporal transcriptional regulation during blood-feeding.</title>
        <authorList>
            <person name="de Castro M.H."/>
            <person name="de Klerk D."/>
            <person name="Pienaar R."/>
            <person name="Rees D.J.G."/>
            <person name="Mans B.J."/>
        </authorList>
    </citation>
    <scope>NUCLEOTIDE SEQUENCE</scope>
    <source>
        <tissue evidence="2">Salivary glands</tissue>
    </source>
</reference>
<dbReference type="EMBL" id="GFPF01003672">
    <property type="protein sequence ID" value="MAA14818.1"/>
    <property type="molecule type" value="Transcribed_RNA"/>
</dbReference>
<name>A0A224YAV6_9ACAR</name>
<organism evidence="2">
    <name type="scientific">Rhipicephalus zambeziensis</name>
    <dbReference type="NCBI Taxonomy" id="60191"/>
    <lineage>
        <taxon>Eukaryota</taxon>
        <taxon>Metazoa</taxon>
        <taxon>Ecdysozoa</taxon>
        <taxon>Arthropoda</taxon>
        <taxon>Chelicerata</taxon>
        <taxon>Arachnida</taxon>
        <taxon>Acari</taxon>
        <taxon>Parasitiformes</taxon>
        <taxon>Ixodida</taxon>
        <taxon>Ixodoidea</taxon>
        <taxon>Ixodidae</taxon>
        <taxon>Rhipicephalinae</taxon>
        <taxon>Rhipicephalus</taxon>
        <taxon>Rhipicephalus</taxon>
    </lineage>
</organism>
<feature type="chain" id="PRO_5013188956" description="Secreted protein" evidence="1">
    <location>
        <begin position="16"/>
        <end position="152"/>
    </location>
</feature>
<feature type="signal peptide" evidence="1">
    <location>
        <begin position="1"/>
        <end position="15"/>
    </location>
</feature>